<proteinExistence type="predicted"/>
<keyword evidence="2" id="KW-1185">Reference proteome</keyword>
<dbReference type="Proteomes" id="UP000292298">
    <property type="component" value="Unassembled WGS sequence"/>
</dbReference>
<dbReference type="AlphaFoldDB" id="A0A4Q8CZ75"/>
<sequence length="118" mass="13642">MTQPTLYYDGSCGMCRREIDHLRPRLAPQIDLVDISQPGFRPPTGYQLGDMMAHLHFHDGQRMHVGLSASLGYWHRAGGGFRWLARVLALPGLFQCGNWAYNRWAAWRLRRLHCKPPR</sequence>
<dbReference type="EMBL" id="SHLI01000001">
    <property type="protein sequence ID" value="RZU98262.1"/>
    <property type="molecule type" value="Genomic_DNA"/>
</dbReference>
<dbReference type="InterPro" id="IPR007263">
    <property type="entry name" value="DCC1-like"/>
</dbReference>
<name>A0A4Q8CZ75_9GAMM</name>
<dbReference type="RefSeq" id="WP_130502595.1">
    <property type="nucleotide sequence ID" value="NZ_SHLI01000001.1"/>
</dbReference>
<reference evidence="1 2" key="1">
    <citation type="submission" date="2019-02" db="EMBL/GenBank/DDBJ databases">
        <title>Genomic Encyclopedia of Type Strains, Phase IV (KMG-IV): sequencing the most valuable type-strain genomes for metagenomic binning, comparative biology and taxonomic classification.</title>
        <authorList>
            <person name="Goeker M."/>
        </authorList>
    </citation>
    <scope>NUCLEOTIDE SEQUENCE [LARGE SCALE GENOMIC DNA]</scope>
    <source>
        <strain evidence="1 2">DSM 21056</strain>
    </source>
</reference>
<organism evidence="1 2">
    <name type="scientific">Spiribacter vilamensis</name>
    <dbReference type="NCBI Taxonomy" id="531306"/>
    <lineage>
        <taxon>Bacteria</taxon>
        <taxon>Pseudomonadati</taxon>
        <taxon>Pseudomonadota</taxon>
        <taxon>Gammaproteobacteria</taxon>
        <taxon>Chromatiales</taxon>
        <taxon>Ectothiorhodospiraceae</taxon>
        <taxon>Spiribacter</taxon>
    </lineage>
</organism>
<dbReference type="GO" id="GO:0015035">
    <property type="term" value="F:protein-disulfide reductase activity"/>
    <property type="evidence" value="ECO:0007669"/>
    <property type="project" value="InterPro"/>
</dbReference>
<evidence type="ECO:0000313" key="2">
    <source>
        <dbReference type="Proteomes" id="UP000292298"/>
    </source>
</evidence>
<dbReference type="Pfam" id="PF04134">
    <property type="entry name" value="DCC1-like"/>
    <property type="match status" value="1"/>
</dbReference>
<protein>
    <submittedName>
        <fullName evidence="1">Putative DCC family thiol-disulfide oxidoreductase YuxK</fullName>
    </submittedName>
</protein>
<comment type="caution">
    <text evidence="1">The sequence shown here is derived from an EMBL/GenBank/DDBJ whole genome shotgun (WGS) entry which is preliminary data.</text>
</comment>
<accession>A0A4Q8CZ75</accession>
<gene>
    <name evidence="1" type="ORF">EV698_0506</name>
</gene>
<evidence type="ECO:0000313" key="1">
    <source>
        <dbReference type="EMBL" id="RZU98262.1"/>
    </source>
</evidence>
<dbReference type="OrthoDB" id="5294764at2"/>